<dbReference type="RefSeq" id="WP_267928490.1">
    <property type="nucleotide sequence ID" value="NZ_AP024233.1"/>
</dbReference>
<gene>
    <name evidence="1" type="ORF">GF1_09620</name>
</gene>
<dbReference type="EMBL" id="AP024233">
    <property type="protein sequence ID" value="BCO08586.1"/>
    <property type="molecule type" value="Genomic_DNA"/>
</dbReference>
<organism evidence="1 2">
    <name type="scientific">Desulfolithobacter dissulfuricans</name>
    <dbReference type="NCBI Taxonomy" id="2795293"/>
    <lineage>
        <taxon>Bacteria</taxon>
        <taxon>Pseudomonadati</taxon>
        <taxon>Thermodesulfobacteriota</taxon>
        <taxon>Desulfobulbia</taxon>
        <taxon>Desulfobulbales</taxon>
        <taxon>Desulfobulbaceae</taxon>
        <taxon>Desulfolithobacter</taxon>
    </lineage>
</organism>
<name>A0A915U935_9BACT</name>
<evidence type="ECO:0000313" key="1">
    <source>
        <dbReference type="EMBL" id="BCO08586.1"/>
    </source>
</evidence>
<proteinExistence type="predicted"/>
<dbReference type="Proteomes" id="UP001063350">
    <property type="component" value="Chromosome"/>
</dbReference>
<reference evidence="1" key="1">
    <citation type="submission" date="2020-12" db="EMBL/GenBank/DDBJ databases">
        <title>Desulfobium dissulfuricans gen. nov., sp. nov., a novel mesophilic, sulfate-reducing bacterium isolated from a deep-sea hydrothermal vent.</title>
        <authorList>
            <person name="Hashimoto Y."/>
            <person name="Tame A."/>
            <person name="Sawayama S."/>
            <person name="Miyazaki J."/>
            <person name="Takai K."/>
            <person name="Nakagawa S."/>
        </authorList>
    </citation>
    <scope>NUCLEOTIDE SEQUENCE</scope>
    <source>
        <strain evidence="1">GF1</strain>
    </source>
</reference>
<accession>A0A915U935</accession>
<dbReference type="AlphaFoldDB" id="A0A915U935"/>
<keyword evidence="2" id="KW-1185">Reference proteome</keyword>
<sequence length="130" mass="14967">MKTQESAVTFQDSIIQDHDERLKAVIIDACEEKGIPDGIRNEIVENGLHRFVIDSDNNVRSISVWNNLDEYVSNYKKESLDKGKKGKKSAIELANEREAKKQELFDLLCYYAKCGDMKNYRACRAEYAKL</sequence>
<protein>
    <submittedName>
        <fullName evidence="1">Uncharacterized protein</fullName>
    </submittedName>
</protein>
<evidence type="ECO:0000313" key="2">
    <source>
        <dbReference type="Proteomes" id="UP001063350"/>
    </source>
</evidence>
<dbReference type="KEGG" id="ddu:GF1_09620"/>